<evidence type="ECO:0000313" key="7">
    <source>
        <dbReference type="Proteomes" id="UP000193560"/>
    </source>
</evidence>
<dbReference type="PANTHER" id="PTHR21661">
    <property type="entry name" value="EPOXIDE HYDROLASE 1-RELATED"/>
    <property type="match status" value="1"/>
</dbReference>
<protein>
    <submittedName>
        <fullName evidence="6">Alpha/Beta hydrolase protein</fullName>
    </submittedName>
</protein>
<evidence type="ECO:0000256" key="3">
    <source>
        <dbReference type="ARBA" id="ARBA00022801"/>
    </source>
</evidence>
<dbReference type="InterPro" id="IPR029058">
    <property type="entry name" value="AB_hydrolase_fold"/>
</dbReference>
<dbReference type="GO" id="GO:0004301">
    <property type="term" value="F:epoxide hydrolase activity"/>
    <property type="evidence" value="ECO:0007669"/>
    <property type="project" value="TreeGrafter"/>
</dbReference>
<evidence type="ECO:0000259" key="5">
    <source>
        <dbReference type="Pfam" id="PF06441"/>
    </source>
</evidence>
<dbReference type="GO" id="GO:0097176">
    <property type="term" value="P:epoxide metabolic process"/>
    <property type="evidence" value="ECO:0007669"/>
    <property type="project" value="TreeGrafter"/>
</dbReference>
<dbReference type="InterPro" id="IPR010497">
    <property type="entry name" value="Epoxide_hydro_N"/>
</dbReference>
<accession>A0A1X2IK35</accession>
<gene>
    <name evidence="6" type="ORF">BCR42DRAFT_450423</name>
</gene>
<feature type="active site" description="Proton donor" evidence="4">
    <location>
        <position position="338"/>
    </location>
</feature>
<dbReference type="EMBL" id="MCGE01000009">
    <property type="protein sequence ID" value="ORZ17879.1"/>
    <property type="molecule type" value="Genomic_DNA"/>
</dbReference>
<organism evidence="6 7">
    <name type="scientific">Absidia repens</name>
    <dbReference type="NCBI Taxonomy" id="90262"/>
    <lineage>
        <taxon>Eukaryota</taxon>
        <taxon>Fungi</taxon>
        <taxon>Fungi incertae sedis</taxon>
        <taxon>Mucoromycota</taxon>
        <taxon>Mucoromycotina</taxon>
        <taxon>Mucoromycetes</taxon>
        <taxon>Mucorales</taxon>
        <taxon>Cunninghamellaceae</taxon>
        <taxon>Absidia</taxon>
    </lineage>
</organism>
<dbReference type="OrthoDB" id="7130006at2759"/>
<dbReference type="Pfam" id="PF06441">
    <property type="entry name" value="EHN"/>
    <property type="match status" value="1"/>
</dbReference>
<keyword evidence="2" id="KW-0058">Aromatic hydrocarbons catabolism</keyword>
<sequence length="424" mass="48284">MATTQQDIIPFTVPSLTEDQKTILQDRLSNSTYPNELESNVGWDYGAPTWAVKSMAETWQHGYDFEVARQEINQWKHYHTKIDDLNIHFIHEPSTRPDAIPILLCHGWPSTFYEFHKVINSLRDGVNGNQAFHVVVPSLPGFGFSDAPKATGYGVEKMSSMMNALMVKLGYTKYVWHGGDWGAIIGKYTAAHHSKNCRAFHTCLPFVLPPVPTPRNLLFHPLNVIKFFSSLLLGFDTMYGKGKTVLNWATFANAELYYGCGYRAIQGTRPYTLAHSLSDSPLGMMAWMLEKYHEWTYHEDEKKAESVSLPPTISADEFLTQVTLYWMTNSMSSSIRIYYECLHHHEMIKVVIPRVNVPTAISNFAHDVAKLPKEWLETATNLVHYKEHATGGHFPGLEVDTLLVDDIQQFGKKLRQLKKKTSKL</sequence>
<keyword evidence="7" id="KW-1185">Reference proteome</keyword>
<dbReference type="AlphaFoldDB" id="A0A1X2IK35"/>
<dbReference type="PANTHER" id="PTHR21661:SF35">
    <property type="entry name" value="EPOXIDE HYDROLASE"/>
    <property type="match status" value="1"/>
</dbReference>
<dbReference type="InterPro" id="IPR016292">
    <property type="entry name" value="Epoxide_hydrolase"/>
</dbReference>
<name>A0A1X2IK35_9FUNG</name>
<dbReference type="Gene3D" id="3.40.50.1820">
    <property type="entry name" value="alpha/beta hydrolase"/>
    <property type="match status" value="1"/>
</dbReference>
<dbReference type="Proteomes" id="UP000193560">
    <property type="component" value="Unassembled WGS sequence"/>
</dbReference>
<dbReference type="SUPFAM" id="SSF53474">
    <property type="entry name" value="alpha/beta-Hydrolases"/>
    <property type="match status" value="1"/>
</dbReference>
<evidence type="ECO:0000256" key="4">
    <source>
        <dbReference type="PIRSR" id="PIRSR001112-1"/>
    </source>
</evidence>
<evidence type="ECO:0000313" key="6">
    <source>
        <dbReference type="EMBL" id="ORZ17879.1"/>
    </source>
</evidence>
<dbReference type="PRINTS" id="PR00412">
    <property type="entry name" value="EPOXHYDRLASE"/>
</dbReference>
<dbReference type="STRING" id="90262.A0A1X2IK35"/>
<evidence type="ECO:0000256" key="2">
    <source>
        <dbReference type="ARBA" id="ARBA00022797"/>
    </source>
</evidence>
<feature type="domain" description="Epoxide hydrolase N-terminal" evidence="5">
    <location>
        <begin position="15"/>
        <end position="115"/>
    </location>
</feature>
<comment type="similarity">
    <text evidence="1">Belongs to the peptidase S33 family.</text>
</comment>
<feature type="active site" description="Nucleophile" evidence="4">
    <location>
        <position position="180"/>
    </location>
</feature>
<evidence type="ECO:0000256" key="1">
    <source>
        <dbReference type="ARBA" id="ARBA00010088"/>
    </source>
</evidence>
<keyword evidence="3 6" id="KW-0378">Hydrolase</keyword>
<dbReference type="InterPro" id="IPR000639">
    <property type="entry name" value="Epox_hydrolase-like"/>
</dbReference>
<reference evidence="6 7" key="1">
    <citation type="submission" date="2016-07" db="EMBL/GenBank/DDBJ databases">
        <title>Pervasive Adenine N6-methylation of Active Genes in Fungi.</title>
        <authorList>
            <consortium name="DOE Joint Genome Institute"/>
            <person name="Mondo S.J."/>
            <person name="Dannebaum R.O."/>
            <person name="Kuo R.C."/>
            <person name="Labutti K."/>
            <person name="Haridas S."/>
            <person name="Kuo A."/>
            <person name="Salamov A."/>
            <person name="Ahrendt S.R."/>
            <person name="Lipzen A."/>
            <person name="Sullivan W."/>
            <person name="Andreopoulos W.B."/>
            <person name="Clum A."/>
            <person name="Lindquist E."/>
            <person name="Daum C."/>
            <person name="Ramamoorthy G.K."/>
            <person name="Gryganskyi A."/>
            <person name="Culley D."/>
            <person name="Magnuson J.K."/>
            <person name="James T.Y."/>
            <person name="O'Malley M.A."/>
            <person name="Stajich J.E."/>
            <person name="Spatafora J.W."/>
            <person name="Visel A."/>
            <person name="Grigoriev I.V."/>
        </authorList>
    </citation>
    <scope>NUCLEOTIDE SEQUENCE [LARGE SCALE GENOMIC DNA]</scope>
    <source>
        <strain evidence="6 7">NRRL 1336</strain>
    </source>
</reference>
<proteinExistence type="inferred from homology"/>
<comment type="caution">
    <text evidence="6">The sequence shown here is derived from an EMBL/GenBank/DDBJ whole genome shotgun (WGS) entry which is preliminary data.</text>
</comment>
<feature type="active site" description="Proton acceptor" evidence="4">
    <location>
        <position position="393"/>
    </location>
</feature>
<dbReference type="PIRSF" id="PIRSF001112">
    <property type="entry name" value="Epoxide_hydrolase"/>
    <property type="match status" value="1"/>
</dbReference>